<reference evidence="4" key="1">
    <citation type="submission" date="2019-08" db="EMBL/GenBank/DDBJ databases">
        <title>Complete genome sequence of a mangrove-derived Streptomyces xiamenensis.</title>
        <authorList>
            <person name="Xu J."/>
        </authorList>
    </citation>
    <scope>NUCLEOTIDE SEQUENCE</scope>
    <source>
        <strain evidence="4">318</strain>
    </source>
</reference>
<feature type="compositionally biased region" description="Pro residues" evidence="1">
    <location>
        <begin position="204"/>
        <end position="214"/>
    </location>
</feature>
<dbReference type="Gene3D" id="1.40.20.10">
    <property type="entry name" value="CHAD domain"/>
    <property type="match status" value="1"/>
</dbReference>
<dbReference type="Proteomes" id="UP000034034">
    <property type="component" value="Chromosome"/>
</dbReference>
<evidence type="ECO:0000313" key="5">
    <source>
        <dbReference type="Proteomes" id="UP000034034"/>
    </source>
</evidence>
<keyword evidence="5" id="KW-1185">Reference proteome</keyword>
<dbReference type="PROSITE" id="PS51708">
    <property type="entry name" value="CHAD"/>
    <property type="match status" value="1"/>
</dbReference>
<feature type="domain" description="CYTH" evidence="2">
    <location>
        <begin position="12"/>
        <end position="202"/>
    </location>
</feature>
<name>A0A0F7FTB5_9ACTN</name>
<feature type="domain" description="CHAD" evidence="3">
    <location>
        <begin position="217"/>
        <end position="484"/>
    </location>
</feature>
<dbReference type="PANTHER" id="PTHR39339">
    <property type="entry name" value="SLR1444 PROTEIN"/>
    <property type="match status" value="1"/>
</dbReference>
<dbReference type="SMART" id="SM01118">
    <property type="entry name" value="CYTH"/>
    <property type="match status" value="1"/>
</dbReference>
<feature type="region of interest" description="Disordered" evidence="1">
    <location>
        <begin position="1"/>
        <end position="38"/>
    </location>
</feature>
<dbReference type="Pfam" id="PF01928">
    <property type="entry name" value="CYTH"/>
    <property type="match status" value="1"/>
</dbReference>
<organism evidence="4 5">
    <name type="scientific">Streptomyces xiamenensis</name>
    <dbReference type="NCBI Taxonomy" id="408015"/>
    <lineage>
        <taxon>Bacteria</taxon>
        <taxon>Bacillati</taxon>
        <taxon>Actinomycetota</taxon>
        <taxon>Actinomycetes</taxon>
        <taxon>Kitasatosporales</taxon>
        <taxon>Streptomycetaceae</taxon>
        <taxon>Streptomyces</taxon>
    </lineage>
</organism>
<dbReference type="InterPro" id="IPR023577">
    <property type="entry name" value="CYTH_domain"/>
</dbReference>
<gene>
    <name evidence="4" type="ORF">SXIM_15410</name>
</gene>
<accession>A0A0F7FTB5</accession>
<dbReference type="InterPro" id="IPR038186">
    <property type="entry name" value="CHAD_dom_sf"/>
</dbReference>
<dbReference type="HOGENOM" id="CLU_026984_1_0_11"/>
<evidence type="ECO:0000259" key="2">
    <source>
        <dbReference type="PROSITE" id="PS51707"/>
    </source>
</evidence>
<dbReference type="Gene3D" id="2.40.320.10">
    <property type="entry name" value="Hypothetical Protein Pfu-838710-001"/>
    <property type="match status" value="1"/>
</dbReference>
<evidence type="ECO:0000256" key="1">
    <source>
        <dbReference type="SAM" id="MobiDB-lite"/>
    </source>
</evidence>
<dbReference type="InterPro" id="IPR033469">
    <property type="entry name" value="CYTH-like_dom_sf"/>
</dbReference>
<evidence type="ECO:0000313" key="4">
    <source>
        <dbReference type="EMBL" id="AKG42925.1"/>
    </source>
</evidence>
<dbReference type="STRING" id="408015.SXIM_15410"/>
<dbReference type="KEGG" id="sxi:SXIM_15410"/>
<evidence type="ECO:0000259" key="3">
    <source>
        <dbReference type="PROSITE" id="PS51708"/>
    </source>
</evidence>
<dbReference type="InterPro" id="IPR007899">
    <property type="entry name" value="CHAD_dom"/>
</dbReference>
<feature type="compositionally biased region" description="Low complexity" evidence="1">
    <location>
        <begin position="191"/>
        <end position="203"/>
    </location>
</feature>
<protein>
    <submittedName>
        <fullName evidence="4">Chad</fullName>
    </submittedName>
</protein>
<dbReference type="SUPFAM" id="SSF55154">
    <property type="entry name" value="CYTH-like phosphatases"/>
    <property type="match status" value="1"/>
</dbReference>
<dbReference type="EMBL" id="CP009922">
    <property type="protein sequence ID" value="AKG42925.1"/>
    <property type="molecule type" value="Genomic_DNA"/>
</dbReference>
<dbReference type="Pfam" id="PF05235">
    <property type="entry name" value="CHAD"/>
    <property type="match status" value="1"/>
</dbReference>
<dbReference type="PATRIC" id="fig|408015.6.peg.1577"/>
<feature type="region of interest" description="Disordered" evidence="1">
    <location>
        <begin position="187"/>
        <end position="218"/>
    </location>
</feature>
<dbReference type="SMART" id="SM00880">
    <property type="entry name" value="CHAD"/>
    <property type="match status" value="1"/>
</dbReference>
<dbReference type="PROSITE" id="PS51707">
    <property type="entry name" value="CYTH"/>
    <property type="match status" value="1"/>
</dbReference>
<proteinExistence type="predicted"/>
<dbReference type="PANTHER" id="PTHR39339:SF1">
    <property type="entry name" value="CHAD DOMAIN-CONTAINING PROTEIN"/>
    <property type="match status" value="1"/>
</dbReference>
<sequence length="484" mass="53140">MEAEGTMAVTSATETERKYEATGPLPELTGTGPVAAVRGPDAAPAVLEARYYDTEDRRLTADGITLRRRTGGDDPGWHLKLPVDGDTREEIRAPHSEHPPDGLTDLIRSRTRGAPLVPLVELRTERETRLLLDAAGQPLAEVVRDRVDALRGPRAAHWVEYEVELRPAAGAGLLDLIEERLTAAGLPRSQAPSKAARALAATATPPPAPRPGPALPAGSAGERVMAYVRRQVRLIVELDPAVRRGVPDSVHRMRVATRRLRSALRSQWAVLDRERTGPIAGELRRLGAELGVDRDREVLAGRLRRRLSQLEPELRRGPLEQRVAAYTDRPRADTSVRALDSARHLDLLTSLDALLTDPPLLPDAYWPAGPVLTLAVRHDVRRMERRLRAARRTPPGPDRDAAWHAARKAAKRARYAAETAGKRKRAKKLAQVQRVLGQHQDSVQARAALLRIAAAAEAAGEASFSYGVVYEREHGLAEGYEREL</sequence>
<dbReference type="CDD" id="cd07374">
    <property type="entry name" value="CYTH-like_Pase"/>
    <property type="match status" value="1"/>
</dbReference>
<dbReference type="AlphaFoldDB" id="A0A0F7FTB5"/>